<dbReference type="OrthoDB" id="915634at2"/>
<dbReference type="Proteomes" id="UP000295292">
    <property type="component" value="Unassembled WGS sequence"/>
</dbReference>
<dbReference type="Pfam" id="PF03432">
    <property type="entry name" value="Relaxase"/>
    <property type="match status" value="1"/>
</dbReference>
<feature type="domain" description="MobA/VirD2-like nuclease" evidence="1">
    <location>
        <begin position="17"/>
        <end position="151"/>
    </location>
</feature>
<comment type="caution">
    <text evidence="2">The sequence shown here is derived from an EMBL/GenBank/DDBJ whole genome shotgun (WGS) entry which is preliminary data.</text>
</comment>
<keyword evidence="3" id="KW-1185">Reference proteome</keyword>
<gene>
    <name evidence="2" type="ORF">CLV99_4280</name>
</gene>
<dbReference type="InterPro" id="IPR005094">
    <property type="entry name" value="Endonuclease_MobA/VirD2"/>
</dbReference>
<dbReference type="EMBL" id="SNYV01000018">
    <property type="protein sequence ID" value="TDQ73843.1"/>
    <property type="molecule type" value="Genomic_DNA"/>
</dbReference>
<reference evidence="2 3" key="1">
    <citation type="submission" date="2019-03" db="EMBL/GenBank/DDBJ databases">
        <title>Genomic Encyclopedia of Archaeal and Bacterial Type Strains, Phase II (KMG-II): from individual species to whole genera.</title>
        <authorList>
            <person name="Goeker M."/>
        </authorList>
    </citation>
    <scope>NUCLEOTIDE SEQUENCE [LARGE SCALE GENOMIC DNA]</scope>
    <source>
        <strain evidence="2 3">DSM 28353</strain>
    </source>
</reference>
<protein>
    <submittedName>
        <fullName evidence="2">Relaxase/mobilization nuclease-like protein</fullName>
    </submittedName>
</protein>
<evidence type="ECO:0000313" key="3">
    <source>
        <dbReference type="Proteomes" id="UP000295292"/>
    </source>
</evidence>
<name>A0A4V3DCU9_9SPHI</name>
<dbReference type="AlphaFoldDB" id="A0A4V3DCU9"/>
<organism evidence="2 3">
    <name type="scientific">Sphingobacterium yanglingense</name>
    <dbReference type="NCBI Taxonomy" id="1437280"/>
    <lineage>
        <taxon>Bacteria</taxon>
        <taxon>Pseudomonadati</taxon>
        <taxon>Bacteroidota</taxon>
        <taxon>Sphingobacteriia</taxon>
        <taxon>Sphingobacteriales</taxon>
        <taxon>Sphingobacteriaceae</taxon>
        <taxon>Sphingobacterium</taxon>
    </lineage>
</organism>
<sequence length="423" mass="48140">MVARIRSGKSITRTFYYNENKVKQGSAILLSAVNYPLRHDEMSETQRLNMLLRRCEGASNIRHNAIHISLNFAKGELLNHEILKQISQEYMDAIGFGNQPYLLYEHNDAGHPHVHIVSVKIDENGHPIDTNFIGKLKSEPARKAIEKKYGLVIAEEKKELKQEDEQAQKLLYGGVPTKRQIENIIKHVLPKYKYTSLHELNAVLSLYNIRASRGSESSRIYRNGGLVYQPISPDGEPIGIAIKASQFAIGAKMKDIETRYFRNDLDRQKQRKSVVGKLDLVLKSNTISNKNHFADLLKKNGIQVVFRENKDGRIYGITYVDMLTKTVWNGSTLGKAYSANVVSALFKKEKESQRIDQKTDNRQFIKSEAKPDNMVVNKDQNVPATPIDAGSTLEQLLKVEQSNDYVVRAFSGKKKKKKRKRTD</sequence>
<evidence type="ECO:0000259" key="1">
    <source>
        <dbReference type="Pfam" id="PF03432"/>
    </source>
</evidence>
<dbReference type="RefSeq" id="WP_133586420.1">
    <property type="nucleotide sequence ID" value="NZ_SNYV01000018.1"/>
</dbReference>
<accession>A0A4V3DCU9</accession>
<evidence type="ECO:0000313" key="2">
    <source>
        <dbReference type="EMBL" id="TDQ73843.1"/>
    </source>
</evidence>
<proteinExistence type="predicted"/>